<evidence type="ECO:0000256" key="5">
    <source>
        <dbReference type="ARBA" id="ARBA00023136"/>
    </source>
</evidence>
<evidence type="ECO:0000256" key="4">
    <source>
        <dbReference type="ARBA" id="ARBA00022989"/>
    </source>
</evidence>
<proteinExistence type="predicted"/>
<organism evidence="11">
    <name type="scientific">Thrips palmi</name>
    <name type="common">Melon thrips</name>
    <dbReference type="NCBI Taxonomy" id="161013"/>
    <lineage>
        <taxon>Eukaryota</taxon>
        <taxon>Metazoa</taxon>
        <taxon>Ecdysozoa</taxon>
        <taxon>Arthropoda</taxon>
        <taxon>Hexapoda</taxon>
        <taxon>Insecta</taxon>
        <taxon>Pterygota</taxon>
        <taxon>Neoptera</taxon>
        <taxon>Paraneoptera</taxon>
        <taxon>Thysanoptera</taxon>
        <taxon>Terebrantia</taxon>
        <taxon>Thripoidea</taxon>
        <taxon>Thripidae</taxon>
        <taxon>Thrips</taxon>
    </lineage>
</organism>
<keyword evidence="3 8" id="KW-0812">Transmembrane</keyword>
<evidence type="ECO:0000313" key="10">
    <source>
        <dbReference type="Proteomes" id="UP000515158"/>
    </source>
</evidence>
<dbReference type="PANTHER" id="PTHR42643:SF24">
    <property type="entry name" value="IONOTROPIC RECEPTOR 60A"/>
    <property type="match status" value="1"/>
</dbReference>
<dbReference type="KEGG" id="tpal:117646583"/>
<evidence type="ECO:0000256" key="9">
    <source>
        <dbReference type="SAM" id="SignalP"/>
    </source>
</evidence>
<evidence type="ECO:0000256" key="8">
    <source>
        <dbReference type="SAM" id="Phobius"/>
    </source>
</evidence>
<protein>
    <submittedName>
        <fullName evidence="11">Uncharacterized protein LOC117646583</fullName>
    </submittedName>
</protein>
<evidence type="ECO:0000256" key="2">
    <source>
        <dbReference type="ARBA" id="ARBA00022475"/>
    </source>
</evidence>
<dbReference type="Gene3D" id="3.40.190.10">
    <property type="entry name" value="Periplasmic binding protein-like II"/>
    <property type="match status" value="1"/>
</dbReference>
<keyword evidence="4 8" id="KW-1133">Transmembrane helix</keyword>
<keyword evidence="9" id="KW-0732">Signal</keyword>
<dbReference type="InterPro" id="IPR052192">
    <property type="entry name" value="Insect_Ionotropic_Sensory_Rcpt"/>
</dbReference>
<dbReference type="RefSeq" id="XP_034243516.1">
    <property type="nucleotide sequence ID" value="XM_034387625.1"/>
</dbReference>
<dbReference type="InParanoid" id="A0A6P8Z1L5"/>
<evidence type="ECO:0000256" key="1">
    <source>
        <dbReference type="ARBA" id="ARBA00004651"/>
    </source>
</evidence>
<evidence type="ECO:0000256" key="3">
    <source>
        <dbReference type="ARBA" id="ARBA00022692"/>
    </source>
</evidence>
<evidence type="ECO:0000256" key="6">
    <source>
        <dbReference type="ARBA" id="ARBA00023170"/>
    </source>
</evidence>
<dbReference type="OrthoDB" id="6353409at2759"/>
<sequence>MTKPEQAKPAMGLLLLVSLLALSGSVPVPRGAPPVGRWEGYVLHMAATLRAQQLSGLHFLCRSQCVSPNLLRRVGRHSTLAYTVSVGGAVLPSWPVTTRNLFVLVGMDCGVLANVTLHARDVVVIVSFRTREALLSRAAGAFESCWRLDVLDAVAVAAGRGSLLVYTYLPYRAGRCRDMGPQQVAEWTPRSAQHPAAFGLVAKVRDLGGCPLRVTAFQTRPWTDLIPVNKTGRFVLGGTYAPFLATLARYMNFTPDLAQPTDGNAYGNAADFPHFGGALGDVYHNRSDFCLAFSPSDIQMPYHGRPPTAQSACTTWCLPTGYRQSSVWRPVVGEFTTQSWAAVLASYVVAALSHWLLSRSRALMDSALAALQSLVSSISAMPANWAPRFFMFCWSFSGLVLATLYMAALQSINSSESVDTLFRTVEELDQSPLPVYSSADQLRNFKQVILLCDETKQIWALSTLCSQTHLKADCQVFKSSWYIESSSSIYIYISLKAPCLVVNQKQIEWVNEPVSQMNVTRKAQFDSSEKALMARVRMFDYSNAVPMFRRFFVNPDRGILTDRNACQAWAVLFTPPRKAPRFHVIRNYCFSVSMAYNLVVRRRSPLLRPFSVATSRLDEAGLTMHWFDSKVLDVAHSQDPVMRMRQLIPFLILLGIGLCAASITFLLEILIARSLSCCRPASRRSASSFKKRDDKPAFHNPEDIEYWELRRRLRL</sequence>
<dbReference type="PANTHER" id="PTHR42643">
    <property type="entry name" value="IONOTROPIC RECEPTOR 20A-RELATED"/>
    <property type="match status" value="1"/>
</dbReference>
<keyword evidence="2" id="KW-1003">Cell membrane</keyword>
<dbReference type="GeneID" id="117646583"/>
<dbReference type="Proteomes" id="UP000515158">
    <property type="component" value="Unplaced"/>
</dbReference>
<keyword evidence="5 8" id="KW-0472">Membrane</keyword>
<gene>
    <name evidence="11" type="primary">LOC117646583</name>
</gene>
<feature type="transmembrane region" description="Helical" evidence="8">
    <location>
        <begin position="647"/>
        <end position="672"/>
    </location>
</feature>
<reference evidence="11" key="1">
    <citation type="submission" date="2025-08" db="UniProtKB">
        <authorList>
            <consortium name="RefSeq"/>
        </authorList>
    </citation>
    <scope>IDENTIFICATION</scope>
    <source>
        <tissue evidence="11">Total insect</tissue>
    </source>
</reference>
<name>A0A6P8Z1L5_THRPL</name>
<keyword evidence="6" id="KW-0675">Receptor</keyword>
<dbReference type="GO" id="GO:0005886">
    <property type="term" value="C:plasma membrane"/>
    <property type="evidence" value="ECO:0007669"/>
    <property type="project" value="UniProtKB-SubCell"/>
</dbReference>
<feature type="signal peptide" evidence="9">
    <location>
        <begin position="1"/>
        <end position="25"/>
    </location>
</feature>
<feature type="chain" id="PRO_5027961238" evidence="9">
    <location>
        <begin position="26"/>
        <end position="715"/>
    </location>
</feature>
<evidence type="ECO:0000256" key="7">
    <source>
        <dbReference type="ARBA" id="ARBA00023180"/>
    </source>
</evidence>
<keyword evidence="7" id="KW-0325">Glycoprotein</keyword>
<evidence type="ECO:0000313" key="11">
    <source>
        <dbReference type="RefSeq" id="XP_034243516.1"/>
    </source>
</evidence>
<comment type="subcellular location">
    <subcellularLocation>
        <location evidence="1">Cell membrane</location>
        <topology evidence="1">Multi-pass membrane protein</topology>
    </subcellularLocation>
</comment>
<keyword evidence="10" id="KW-1185">Reference proteome</keyword>
<dbReference type="AlphaFoldDB" id="A0A6P8Z1L5"/>
<accession>A0A6P8Z1L5</accession>